<keyword evidence="7" id="KW-1185">Reference proteome</keyword>
<feature type="binding site" evidence="2">
    <location>
        <position position="103"/>
    </location>
    <ligand>
        <name>Fe cation</name>
        <dbReference type="ChEBI" id="CHEBI:24875"/>
    </ligand>
</feature>
<evidence type="ECO:0000313" key="7">
    <source>
        <dbReference type="Proteomes" id="UP001178354"/>
    </source>
</evidence>
<dbReference type="InterPro" id="IPR011051">
    <property type="entry name" value="RmlC_Cupin_sf"/>
</dbReference>
<organism evidence="6 7">
    <name type="scientific">Porticoccus litoralis</name>
    <dbReference type="NCBI Taxonomy" id="434086"/>
    <lineage>
        <taxon>Bacteria</taxon>
        <taxon>Pseudomonadati</taxon>
        <taxon>Pseudomonadota</taxon>
        <taxon>Gammaproteobacteria</taxon>
        <taxon>Cellvibrionales</taxon>
        <taxon>Porticoccaceae</taxon>
        <taxon>Porticoccus</taxon>
    </lineage>
</organism>
<dbReference type="AlphaFoldDB" id="A0AAW8B4Q4"/>
<evidence type="ECO:0000256" key="2">
    <source>
        <dbReference type="PIRSR" id="PIRSR006232-1"/>
    </source>
</evidence>
<protein>
    <submittedName>
        <fullName evidence="6">Pirin family protein</fullName>
    </submittedName>
</protein>
<keyword evidence="2" id="KW-0408">Iron</keyword>
<feature type="binding site" evidence="2">
    <location>
        <position position="101"/>
    </location>
    <ligand>
        <name>Fe cation</name>
        <dbReference type="ChEBI" id="CHEBI:24875"/>
    </ligand>
</feature>
<feature type="domain" description="Quercetin 2,3-dioxygenase C-terminal cupin" evidence="5">
    <location>
        <begin position="143"/>
        <end position="228"/>
    </location>
</feature>
<dbReference type="SUPFAM" id="SSF51182">
    <property type="entry name" value="RmlC-like cupins"/>
    <property type="match status" value="1"/>
</dbReference>
<dbReference type="InterPro" id="IPR012093">
    <property type="entry name" value="Pirin"/>
</dbReference>
<dbReference type="EMBL" id="JAUUUU010000003">
    <property type="protein sequence ID" value="MDP1520722.1"/>
    <property type="molecule type" value="Genomic_DNA"/>
</dbReference>
<dbReference type="InterPro" id="IPR041602">
    <property type="entry name" value="Quercetinase_C"/>
</dbReference>
<comment type="caution">
    <text evidence="6">The sequence shown here is derived from an EMBL/GenBank/DDBJ whole genome shotgun (WGS) entry which is preliminary data.</text>
</comment>
<reference evidence="6" key="2">
    <citation type="submission" date="2023-08" db="EMBL/GenBank/DDBJ databases">
        <authorList>
            <person name="Luo J."/>
        </authorList>
    </citation>
    <scope>NUCLEOTIDE SEQUENCE</scope>
    <source>
        <strain evidence="6">DSM 25064</strain>
    </source>
</reference>
<reference evidence="6" key="1">
    <citation type="journal article" date="2010" name="Int. J. Syst. Evol. Microbiol.">
        <title>Porticoccus litoralis gen. nov., sp. nov., a gammaproteobacterium isolated from the Yellow Sea.</title>
        <authorList>
            <person name="Oh H.M."/>
            <person name="Kim H."/>
            <person name="Kim K.M."/>
            <person name="Min G.S."/>
            <person name="Cho J.C."/>
        </authorList>
    </citation>
    <scope>NUCLEOTIDE SEQUENCE</scope>
    <source>
        <strain evidence="6">DSM 25064</strain>
    </source>
</reference>
<dbReference type="Gene3D" id="2.60.120.10">
    <property type="entry name" value="Jelly Rolls"/>
    <property type="match status" value="2"/>
</dbReference>
<sequence>MDKFFKAKERGSTQLPWLSSYHSFSFNHYYDPAHMGFGPLRVLNEDHVAPGGKFDTHGHQSAQIISLVTYGTMYHEDSSGHTSLLQPGDYQLMNAGSGITHSEANAKGNEPMGFILLWVLPRHHGGLPNYQYKRFEESAPLQLVASGAPDAQAFLLDQDIHIWQLRLANGGELLHPLQTGWIRRLQLIEGSLTIDHQTLGPGDGMIPAPGNATEYLAGQDSLALVFDVPQHLYQGHIDETH</sequence>
<gene>
    <name evidence="6" type="ORF">Q8A57_07075</name>
</gene>
<feature type="domain" description="Pirin N-terminal" evidence="4">
    <location>
        <begin position="13"/>
        <end position="119"/>
    </location>
</feature>
<comment type="cofactor">
    <cofactor evidence="2">
        <name>Fe cation</name>
        <dbReference type="ChEBI" id="CHEBI:24875"/>
    </cofactor>
    <text evidence="2">Binds 1 Fe cation per subunit.</text>
</comment>
<evidence type="ECO:0000259" key="5">
    <source>
        <dbReference type="Pfam" id="PF17954"/>
    </source>
</evidence>
<feature type="binding site" evidence="2">
    <location>
        <position position="57"/>
    </location>
    <ligand>
        <name>Fe cation</name>
        <dbReference type="ChEBI" id="CHEBI:24875"/>
    </ligand>
</feature>
<feature type="binding site" evidence="2">
    <location>
        <position position="59"/>
    </location>
    <ligand>
        <name>Fe cation</name>
        <dbReference type="ChEBI" id="CHEBI:24875"/>
    </ligand>
</feature>
<dbReference type="RefSeq" id="WP_305170296.1">
    <property type="nucleotide sequence ID" value="NZ_JAUUUU010000003.1"/>
</dbReference>
<dbReference type="Pfam" id="PF02678">
    <property type="entry name" value="Pirin"/>
    <property type="match status" value="1"/>
</dbReference>
<name>A0AAW8B4Q4_9GAMM</name>
<dbReference type="Proteomes" id="UP001178354">
    <property type="component" value="Unassembled WGS sequence"/>
</dbReference>
<comment type="similarity">
    <text evidence="1 3">Belongs to the pirin family.</text>
</comment>
<evidence type="ECO:0000256" key="3">
    <source>
        <dbReference type="RuleBase" id="RU003457"/>
    </source>
</evidence>
<dbReference type="PANTHER" id="PTHR43212:SF3">
    <property type="entry name" value="QUERCETIN 2,3-DIOXYGENASE"/>
    <property type="match status" value="1"/>
</dbReference>
<dbReference type="GO" id="GO:0046872">
    <property type="term" value="F:metal ion binding"/>
    <property type="evidence" value="ECO:0007669"/>
    <property type="project" value="UniProtKB-KW"/>
</dbReference>
<evidence type="ECO:0000259" key="4">
    <source>
        <dbReference type="Pfam" id="PF02678"/>
    </source>
</evidence>
<keyword evidence="2" id="KW-0479">Metal-binding</keyword>
<dbReference type="Pfam" id="PF17954">
    <property type="entry name" value="Pirin_C_2"/>
    <property type="match status" value="1"/>
</dbReference>
<dbReference type="PANTHER" id="PTHR43212">
    <property type="entry name" value="QUERCETIN 2,3-DIOXYGENASE"/>
    <property type="match status" value="1"/>
</dbReference>
<proteinExistence type="inferred from homology"/>
<evidence type="ECO:0000256" key="1">
    <source>
        <dbReference type="ARBA" id="ARBA00008416"/>
    </source>
</evidence>
<evidence type="ECO:0000313" key="6">
    <source>
        <dbReference type="EMBL" id="MDP1520722.1"/>
    </source>
</evidence>
<accession>A0AAW8B4Q4</accession>
<dbReference type="InterPro" id="IPR003829">
    <property type="entry name" value="Pirin_N_dom"/>
</dbReference>
<dbReference type="PIRSF" id="PIRSF006232">
    <property type="entry name" value="Pirin"/>
    <property type="match status" value="1"/>
</dbReference>
<dbReference type="InterPro" id="IPR014710">
    <property type="entry name" value="RmlC-like_jellyroll"/>
</dbReference>